<dbReference type="Pfam" id="PF06527">
    <property type="entry name" value="TniQ"/>
    <property type="match status" value="1"/>
</dbReference>
<evidence type="ECO:0000259" key="1">
    <source>
        <dbReference type="Pfam" id="PF06527"/>
    </source>
</evidence>
<accession>A0A2T0Q5F3</accession>
<dbReference type="EMBL" id="PVZC01000004">
    <property type="protein sequence ID" value="PRX98999.1"/>
    <property type="molecule type" value="Genomic_DNA"/>
</dbReference>
<evidence type="ECO:0000313" key="2">
    <source>
        <dbReference type="EMBL" id="PRX98999.1"/>
    </source>
</evidence>
<comment type="caution">
    <text evidence="2">The sequence shown here is derived from an EMBL/GenBank/DDBJ whole genome shotgun (WGS) entry which is preliminary data.</text>
</comment>
<feature type="domain" description="TniQ" evidence="1">
    <location>
        <begin position="7"/>
        <end position="144"/>
    </location>
</feature>
<dbReference type="InterPro" id="IPR009492">
    <property type="entry name" value="TniQ"/>
</dbReference>
<reference evidence="2 3" key="1">
    <citation type="submission" date="2018-03" db="EMBL/GenBank/DDBJ databases">
        <title>Genomic Encyclopedia of Archaeal and Bacterial Type Strains, Phase II (KMG-II): from individual species to whole genera.</title>
        <authorList>
            <person name="Goeker M."/>
        </authorList>
    </citation>
    <scope>NUCLEOTIDE SEQUENCE [LARGE SCALE GENOMIC DNA]</scope>
    <source>
        <strain evidence="2 3">DSM 45601</strain>
    </source>
</reference>
<proteinExistence type="predicted"/>
<evidence type="ECO:0000313" key="3">
    <source>
        <dbReference type="Proteomes" id="UP000237846"/>
    </source>
</evidence>
<keyword evidence="3" id="KW-1185">Reference proteome</keyword>
<dbReference type="Proteomes" id="UP000237846">
    <property type="component" value="Unassembled WGS sequence"/>
</dbReference>
<organism evidence="2 3">
    <name type="scientific">Allonocardiopsis opalescens</name>
    <dbReference type="NCBI Taxonomy" id="1144618"/>
    <lineage>
        <taxon>Bacteria</taxon>
        <taxon>Bacillati</taxon>
        <taxon>Actinomycetota</taxon>
        <taxon>Actinomycetes</taxon>
        <taxon>Streptosporangiales</taxon>
        <taxon>Allonocardiopsis</taxon>
    </lineage>
</organism>
<sequence length="370" mass="41071">MPVRDLLTRNLGLVDLWVPDDLDYDPPQAMLAALAERTGVDLARLKAMTWVGWQPWLFDMLPVPLQASQPVFDTYVRDSSVLLAPGEAGVNNVLHHGQRWAGPWYPYRPLRRTCPLCAADSERGRALVWRLPLMTSCVEHRCRLEDAGEVAVSITLGRPGPGPVLPAAPLFTVDGYTYEALTTGRVALPGRSVHAGVWFRLLRGLLDEVSLALTSRSVHGRAVLERIWQATGREERAGLKVWRPYEHLKPEIQEEMLHAAGTALHLAADGAITARGRFASALRPPAERHVYDGDRPSPHRTAWQEAVTELEAALTLARTDRDTARQLLALLTLGCRTLDRFEQERAYLFGAGVPAEFLPGARELGREDLT</sequence>
<name>A0A2T0Q5F3_9ACTN</name>
<dbReference type="AlphaFoldDB" id="A0A2T0Q5F3"/>
<gene>
    <name evidence="2" type="ORF">CLV72_104579</name>
</gene>
<protein>
    <submittedName>
        <fullName evidence="2">TniQ protein</fullName>
    </submittedName>
</protein>